<name>A0ABT7F6Q6_9RHOB</name>
<evidence type="ECO:0000313" key="1">
    <source>
        <dbReference type="EMBL" id="MDK3020277.1"/>
    </source>
</evidence>
<reference evidence="1 2" key="1">
    <citation type="submission" date="2023-05" db="EMBL/GenBank/DDBJ databases">
        <title>Pseudodonghicola sp. nov.</title>
        <authorList>
            <person name="Huang J."/>
        </authorList>
    </citation>
    <scope>NUCLEOTIDE SEQUENCE [LARGE SCALE GENOMIC DNA]</scope>
    <source>
        <strain evidence="1 2">IC7</strain>
    </source>
</reference>
<gene>
    <name evidence="1" type="ORF">QO033_21550</name>
</gene>
<comment type="caution">
    <text evidence="1">The sequence shown here is derived from an EMBL/GenBank/DDBJ whole genome shotgun (WGS) entry which is preliminary data.</text>
</comment>
<accession>A0ABT7F6Q6</accession>
<dbReference type="SUPFAM" id="SSF52540">
    <property type="entry name" value="P-loop containing nucleoside triphosphate hydrolases"/>
    <property type="match status" value="1"/>
</dbReference>
<organism evidence="1 2">
    <name type="scientific">Pseudodonghicola flavimaris</name>
    <dbReference type="NCBI Taxonomy" id="3050036"/>
    <lineage>
        <taxon>Bacteria</taxon>
        <taxon>Pseudomonadati</taxon>
        <taxon>Pseudomonadota</taxon>
        <taxon>Alphaproteobacteria</taxon>
        <taxon>Rhodobacterales</taxon>
        <taxon>Paracoccaceae</taxon>
        <taxon>Pseudodonghicola</taxon>
    </lineage>
</organism>
<proteinExistence type="predicted"/>
<dbReference type="Gene3D" id="3.40.50.300">
    <property type="entry name" value="P-loop containing nucleotide triphosphate hydrolases"/>
    <property type="match status" value="1"/>
</dbReference>
<sequence length="259" mass="28029">MRVICHAGFHKTGTTTLQQGLALNRDALSRHLRLVPRGRSAAAGRTARAWSEARDPLEMALFRYELAVLMTRWNRRDPRPIMLSAEDLAGHMPGRHGVADYGAAPALMQAVVATLAEIAPEAEPVFYFSTRAPEAWLASCHAQHLRATRMRLDADSFAERHRAAADLPAMVAQIAEAVAPVPVHHTALEQSRDRALGPLDPLLDLCDLPPAARAGLIAPPMANRAAPADCTAALLRLNRSDRDDAEVHAAKQALLAALP</sequence>
<protein>
    <recommendedName>
        <fullName evidence="3">Sulfotransferase family protein</fullName>
    </recommendedName>
</protein>
<dbReference type="InterPro" id="IPR027417">
    <property type="entry name" value="P-loop_NTPase"/>
</dbReference>
<dbReference type="EMBL" id="JASNJD010000023">
    <property type="protein sequence ID" value="MDK3020277.1"/>
    <property type="molecule type" value="Genomic_DNA"/>
</dbReference>
<dbReference type="RefSeq" id="WP_284482964.1">
    <property type="nucleotide sequence ID" value="NZ_JASNJD010000023.1"/>
</dbReference>
<evidence type="ECO:0008006" key="3">
    <source>
        <dbReference type="Google" id="ProtNLM"/>
    </source>
</evidence>
<dbReference type="Proteomes" id="UP001243757">
    <property type="component" value="Unassembled WGS sequence"/>
</dbReference>
<keyword evidence="2" id="KW-1185">Reference proteome</keyword>
<evidence type="ECO:0000313" key="2">
    <source>
        <dbReference type="Proteomes" id="UP001243757"/>
    </source>
</evidence>